<keyword evidence="7 11" id="KW-0863">Zinc-finger</keyword>
<keyword evidence="10" id="KW-0539">Nucleus</keyword>
<evidence type="ECO:0000313" key="15">
    <source>
        <dbReference type="Proteomes" id="UP000230233"/>
    </source>
</evidence>
<accession>A0A2G5UHR4</accession>
<dbReference type="PROSITE" id="PS00518">
    <property type="entry name" value="ZF_RING_1"/>
    <property type="match status" value="1"/>
</dbReference>
<keyword evidence="12" id="KW-1133">Transmembrane helix</keyword>
<gene>
    <name evidence="14" type="primary">Cni-T02C1.2</name>
    <name evidence="14" type="synonym">Cnig_chr_III.g10893</name>
    <name evidence="14" type="ORF">B9Z55_010893</name>
</gene>
<evidence type="ECO:0000256" key="5">
    <source>
        <dbReference type="ARBA" id="ARBA00022723"/>
    </source>
</evidence>
<dbReference type="SUPFAM" id="SSF57850">
    <property type="entry name" value="RING/U-box"/>
    <property type="match status" value="1"/>
</dbReference>
<evidence type="ECO:0000256" key="3">
    <source>
        <dbReference type="ARBA" id="ARBA00012483"/>
    </source>
</evidence>
<dbReference type="InterPro" id="IPR017907">
    <property type="entry name" value="Znf_RING_CS"/>
</dbReference>
<dbReference type="AlphaFoldDB" id="A0A2G5UHR4"/>
<dbReference type="GO" id="GO:0031491">
    <property type="term" value="F:nucleosome binding"/>
    <property type="evidence" value="ECO:0007669"/>
    <property type="project" value="TreeGrafter"/>
</dbReference>
<comment type="subcellular location">
    <subcellularLocation>
        <location evidence="2">Nucleus</location>
    </subcellularLocation>
</comment>
<proteinExistence type="predicted"/>
<organism evidence="14 15">
    <name type="scientific">Caenorhabditis nigoni</name>
    <dbReference type="NCBI Taxonomy" id="1611254"/>
    <lineage>
        <taxon>Eukaryota</taxon>
        <taxon>Metazoa</taxon>
        <taxon>Ecdysozoa</taxon>
        <taxon>Nematoda</taxon>
        <taxon>Chromadorea</taxon>
        <taxon>Rhabditida</taxon>
        <taxon>Rhabditina</taxon>
        <taxon>Rhabditomorpha</taxon>
        <taxon>Rhabditoidea</taxon>
        <taxon>Rhabditidae</taxon>
        <taxon>Peloderinae</taxon>
        <taxon>Caenorhabditis</taxon>
    </lineage>
</organism>
<keyword evidence="12" id="KW-0472">Membrane</keyword>
<keyword evidence="12" id="KW-0812">Transmembrane</keyword>
<evidence type="ECO:0000256" key="10">
    <source>
        <dbReference type="ARBA" id="ARBA00023242"/>
    </source>
</evidence>
<evidence type="ECO:0000259" key="13">
    <source>
        <dbReference type="PROSITE" id="PS50089"/>
    </source>
</evidence>
<dbReference type="PROSITE" id="PS50089">
    <property type="entry name" value="ZF_RING_2"/>
    <property type="match status" value="1"/>
</dbReference>
<evidence type="ECO:0000313" key="14">
    <source>
        <dbReference type="EMBL" id="PIC39088.1"/>
    </source>
</evidence>
<keyword evidence="5" id="KW-0479">Metal-binding</keyword>
<evidence type="ECO:0000256" key="12">
    <source>
        <dbReference type="SAM" id="Phobius"/>
    </source>
</evidence>
<evidence type="ECO:0000256" key="7">
    <source>
        <dbReference type="ARBA" id="ARBA00022771"/>
    </source>
</evidence>
<evidence type="ECO:0000256" key="4">
    <source>
        <dbReference type="ARBA" id="ARBA00022679"/>
    </source>
</evidence>
<dbReference type="EC" id="2.3.2.27" evidence="3"/>
<dbReference type="InterPro" id="IPR051657">
    <property type="entry name" value="RNF168/RNF169_E3_ubiq-ligase"/>
</dbReference>
<protein>
    <recommendedName>
        <fullName evidence="3">RING-type E3 ubiquitin transferase</fullName>
        <ecNumber evidence="3">2.3.2.27</ecNumber>
    </recommendedName>
</protein>
<dbReference type="STRING" id="1611254.A0A2G5UHR4"/>
<dbReference type="OrthoDB" id="5792560at2759"/>
<reference evidence="15" key="1">
    <citation type="submission" date="2017-10" db="EMBL/GenBank/DDBJ databases">
        <title>Rapid genome shrinkage in a self-fertile nematode reveals novel sperm competition proteins.</title>
        <authorList>
            <person name="Yin D."/>
            <person name="Schwarz E.M."/>
            <person name="Thomas C.G."/>
            <person name="Felde R.L."/>
            <person name="Korf I.F."/>
            <person name="Cutter A.D."/>
            <person name="Schartner C.M."/>
            <person name="Ralston E.J."/>
            <person name="Meyer B.J."/>
            <person name="Haag E.S."/>
        </authorList>
    </citation>
    <scope>NUCLEOTIDE SEQUENCE [LARGE SCALE GENOMIC DNA]</scope>
    <source>
        <strain evidence="15">JU1422</strain>
    </source>
</reference>
<keyword evidence="9" id="KW-0862">Zinc</keyword>
<dbReference type="GO" id="GO:0035861">
    <property type="term" value="C:site of double-strand break"/>
    <property type="evidence" value="ECO:0007669"/>
    <property type="project" value="TreeGrafter"/>
</dbReference>
<dbReference type="InterPro" id="IPR013083">
    <property type="entry name" value="Znf_RING/FYVE/PHD"/>
</dbReference>
<dbReference type="Proteomes" id="UP000230233">
    <property type="component" value="Chromosome III"/>
</dbReference>
<keyword evidence="8" id="KW-0833">Ubl conjugation pathway</keyword>
<dbReference type="Gene3D" id="3.30.40.10">
    <property type="entry name" value="Zinc/RING finger domain, C3HC4 (zinc finger)"/>
    <property type="match status" value="1"/>
</dbReference>
<sequence>MDGEEDEQKIKIRKVRYIITMVCCCDFRIAPVIYLLCFYCCYMILVFPIMEFVGWCLRYALGYEFGPDSPASKWIYFGCLLMFIPMYIGLFYWSWVKHRAKQLFTPKWKTNEPLDEEDVLCTICYEIIVNPRTLRCQHSFCKKCIDQCLPQSRRCPSCQQWVYWSSRNKLFKSKVLRWVKENGREEEYKEVVAIKKEQKVPKIGFWKKFWPMIVPFLEVHMVPREDRRARRVRGFRLRRANVEPVAPAQAPQTLIVNVIDEMEDVDDQELDVASVNPPVAALHIPMPTIVEVPETSGSQDSLECICHTFPDDIAVSPYSDDHIVASSSSLSSISSHASDVQL</sequence>
<dbReference type="GO" id="GO:0008270">
    <property type="term" value="F:zinc ion binding"/>
    <property type="evidence" value="ECO:0007669"/>
    <property type="project" value="UniProtKB-KW"/>
</dbReference>
<dbReference type="GO" id="GO:0006302">
    <property type="term" value="P:double-strand break repair"/>
    <property type="evidence" value="ECO:0007669"/>
    <property type="project" value="TreeGrafter"/>
</dbReference>
<comment type="catalytic activity">
    <reaction evidence="1">
        <text>S-ubiquitinyl-[E2 ubiquitin-conjugating enzyme]-L-cysteine + [acceptor protein]-L-lysine = [E2 ubiquitin-conjugating enzyme]-L-cysteine + N(6)-ubiquitinyl-[acceptor protein]-L-lysine.</text>
        <dbReference type="EC" id="2.3.2.27"/>
    </reaction>
</comment>
<evidence type="ECO:0000256" key="11">
    <source>
        <dbReference type="PROSITE-ProRule" id="PRU00175"/>
    </source>
</evidence>
<dbReference type="SMART" id="SM00184">
    <property type="entry name" value="RING"/>
    <property type="match status" value="1"/>
</dbReference>
<dbReference type="GO" id="GO:0005634">
    <property type="term" value="C:nucleus"/>
    <property type="evidence" value="ECO:0007669"/>
    <property type="project" value="UniProtKB-SubCell"/>
</dbReference>
<keyword evidence="6" id="KW-0227">DNA damage</keyword>
<evidence type="ECO:0000256" key="1">
    <source>
        <dbReference type="ARBA" id="ARBA00000900"/>
    </source>
</evidence>
<evidence type="ECO:0000256" key="2">
    <source>
        <dbReference type="ARBA" id="ARBA00004123"/>
    </source>
</evidence>
<evidence type="ECO:0000256" key="8">
    <source>
        <dbReference type="ARBA" id="ARBA00022786"/>
    </source>
</evidence>
<dbReference type="PANTHER" id="PTHR23328:SF0">
    <property type="entry name" value="RING-TYPE DOMAIN-CONTAINING PROTEIN"/>
    <property type="match status" value="1"/>
</dbReference>
<feature type="domain" description="RING-type" evidence="13">
    <location>
        <begin position="121"/>
        <end position="159"/>
    </location>
</feature>
<keyword evidence="15" id="KW-1185">Reference proteome</keyword>
<dbReference type="EMBL" id="PDUG01000003">
    <property type="protein sequence ID" value="PIC39088.1"/>
    <property type="molecule type" value="Genomic_DNA"/>
</dbReference>
<comment type="caution">
    <text evidence="14">The sequence shown here is derived from an EMBL/GenBank/DDBJ whole genome shotgun (WGS) entry which is preliminary data.</text>
</comment>
<dbReference type="Pfam" id="PF13923">
    <property type="entry name" value="zf-C3HC4_2"/>
    <property type="match status" value="1"/>
</dbReference>
<dbReference type="PANTHER" id="PTHR23328">
    <property type="entry name" value="RING-TYPE DOMAIN-CONTAINING PROTEIN"/>
    <property type="match status" value="1"/>
</dbReference>
<name>A0A2G5UHR4_9PELO</name>
<evidence type="ECO:0000256" key="6">
    <source>
        <dbReference type="ARBA" id="ARBA00022763"/>
    </source>
</evidence>
<feature type="transmembrane region" description="Helical" evidence="12">
    <location>
        <begin position="74"/>
        <end position="93"/>
    </location>
</feature>
<dbReference type="InterPro" id="IPR001841">
    <property type="entry name" value="Znf_RING"/>
</dbReference>
<dbReference type="GO" id="GO:0061630">
    <property type="term" value="F:ubiquitin protein ligase activity"/>
    <property type="evidence" value="ECO:0007669"/>
    <property type="project" value="UniProtKB-EC"/>
</dbReference>
<feature type="transmembrane region" description="Helical" evidence="12">
    <location>
        <begin position="17"/>
        <end position="45"/>
    </location>
</feature>
<evidence type="ECO:0000256" key="9">
    <source>
        <dbReference type="ARBA" id="ARBA00022833"/>
    </source>
</evidence>
<keyword evidence="4" id="KW-0808">Transferase</keyword>